<dbReference type="Proteomes" id="UP000713880">
    <property type="component" value="Unassembled WGS sequence"/>
</dbReference>
<keyword evidence="4" id="KW-0720">Serine protease</keyword>
<dbReference type="GO" id="GO:0004252">
    <property type="term" value="F:serine-type endopeptidase activity"/>
    <property type="evidence" value="ECO:0007669"/>
    <property type="project" value="InterPro"/>
</dbReference>
<dbReference type="PANTHER" id="PTHR43806:SF11">
    <property type="entry name" value="CEREVISIN-RELATED"/>
    <property type="match status" value="1"/>
</dbReference>
<keyword evidence="2" id="KW-0645">Protease</keyword>
<dbReference type="InterPro" id="IPR034045">
    <property type="entry name" value="Pep_S8_CspA-like"/>
</dbReference>
<gene>
    <name evidence="6" type="ORF">H6A13_06595</name>
</gene>
<dbReference type="Gene3D" id="3.40.50.200">
    <property type="entry name" value="Peptidase S8/S53 domain"/>
    <property type="match status" value="1"/>
</dbReference>
<dbReference type="SUPFAM" id="SSF52743">
    <property type="entry name" value="Subtilisin-like"/>
    <property type="match status" value="1"/>
</dbReference>
<dbReference type="GO" id="GO:0006508">
    <property type="term" value="P:proteolysis"/>
    <property type="evidence" value="ECO:0007669"/>
    <property type="project" value="UniProtKB-KW"/>
</dbReference>
<evidence type="ECO:0000313" key="6">
    <source>
        <dbReference type="EMBL" id="MBM6826773.1"/>
    </source>
</evidence>
<dbReference type="GO" id="GO:0005615">
    <property type="term" value="C:extracellular space"/>
    <property type="evidence" value="ECO:0007669"/>
    <property type="project" value="TreeGrafter"/>
</dbReference>
<dbReference type="InterPro" id="IPR050131">
    <property type="entry name" value="Peptidase_S8_subtilisin-like"/>
</dbReference>
<protein>
    <submittedName>
        <fullName evidence="6">S8 family peptidase</fullName>
    </submittedName>
</protein>
<evidence type="ECO:0000259" key="5">
    <source>
        <dbReference type="Pfam" id="PF00082"/>
    </source>
</evidence>
<dbReference type="Pfam" id="PF00082">
    <property type="entry name" value="Peptidase_S8"/>
    <property type="match status" value="2"/>
</dbReference>
<proteinExistence type="inferred from homology"/>
<keyword evidence="7" id="KW-1185">Reference proteome</keyword>
<reference evidence="6" key="2">
    <citation type="journal article" date="2021" name="Sci. Rep.">
        <title>The distribution of antibiotic resistance genes in chicken gut microbiota commensals.</title>
        <authorList>
            <person name="Juricova H."/>
            <person name="Matiasovicova J."/>
            <person name="Kubasova T."/>
            <person name="Cejkova D."/>
            <person name="Rychlik I."/>
        </authorList>
    </citation>
    <scope>NUCLEOTIDE SEQUENCE</scope>
    <source>
        <strain evidence="6">An420c</strain>
    </source>
</reference>
<organism evidence="6 7">
    <name type="scientific">Mordavella massiliensis</name>
    <dbReference type="NCBI Taxonomy" id="1871024"/>
    <lineage>
        <taxon>Bacteria</taxon>
        <taxon>Bacillati</taxon>
        <taxon>Bacillota</taxon>
        <taxon>Clostridia</taxon>
        <taxon>Eubacteriales</taxon>
        <taxon>Clostridiaceae</taxon>
        <taxon>Mordavella</taxon>
    </lineage>
</organism>
<dbReference type="PANTHER" id="PTHR43806">
    <property type="entry name" value="PEPTIDASE S8"/>
    <property type="match status" value="1"/>
</dbReference>
<accession>A0A938X484</accession>
<evidence type="ECO:0000256" key="2">
    <source>
        <dbReference type="ARBA" id="ARBA00022670"/>
    </source>
</evidence>
<evidence type="ECO:0000256" key="4">
    <source>
        <dbReference type="ARBA" id="ARBA00022825"/>
    </source>
</evidence>
<dbReference type="PRINTS" id="PR00723">
    <property type="entry name" value="SUBTILISIN"/>
</dbReference>
<name>A0A938X484_9CLOT</name>
<dbReference type="InterPro" id="IPR015500">
    <property type="entry name" value="Peptidase_S8_subtilisin-rel"/>
</dbReference>
<evidence type="ECO:0000256" key="3">
    <source>
        <dbReference type="ARBA" id="ARBA00022801"/>
    </source>
</evidence>
<evidence type="ECO:0000256" key="1">
    <source>
        <dbReference type="ARBA" id="ARBA00011073"/>
    </source>
</evidence>
<dbReference type="InterPro" id="IPR000209">
    <property type="entry name" value="Peptidase_S8/S53_dom"/>
</dbReference>
<keyword evidence="3" id="KW-0378">Hydrolase</keyword>
<comment type="caution">
    <text evidence="6">The sequence shown here is derived from an EMBL/GenBank/DDBJ whole genome shotgun (WGS) entry which is preliminary data.</text>
</comment>
<reference evidence="6" key="1">
    <citation type="submission" date="2020-08" db="EMBL/GenBank/DDBJ databases">
        <authorList>
            <person name="Cejkova D."/>
            <person name="Kubasova T."/>
            <person name="Jahodarova E."/>
            <person name="Rychlik I."/>
        </authorList>
    </citation>
    <scope>NUCLEOTIDE SEQUENCE</scope>
    <source>
        <strain evidence="6">An420c</strain>
    </source>
</reference>
<dbReference type="AlphaFoldDB" id="A0A938X484"/>
<evidence type="ECO:0000313" key="7">
    <source>
        <dbReference type="Proteomes" id="UP000713880"/>
    </source>
</evidence>
<dbReference type="InterPro" id="IPR036852">
    <property type="entry name" value="Peptidase_S8/S53_dom_sf"/>
</dbReference>
<dbReference type="RefSeq" id="WP_204908820.1">
    <property type="nucleotide sequence ID" value="NZ_JACJLV010000017.1"/>
</dbReference>
<dbReference type="CDD" id="cd07478">
    <property type="entry name" value="Peptidases_S8_CspA-like"/>
    <property type="match status" value="1"/>
</dbReference>
<feature type="domain" description="Peptidase S8/S53" evidence="5">
    <location>
        <begin position="98"/>
        <end position="303"/>
    </location>
</feature>
<sequence>MGSLTCREKILSEDYWDFLLPDYREDPVGPFQERDGCVQEGDFGYRVSYLEQEERESLSFSRYGYYSIPKCYTPLDMDAVNVAGITAVQNYPALQTMGEGVLIGFADTGIDWRSPVFQRLDGKTRILGIWDQTAPAGDGADSSGAAYGRVVDEAEINRMLEEMGTGAGENRYADPGEAPGIDPDGHGSFLASVAAGSADPENRFIGAAPEASIAMVKLKPAKKYLKDFYGIPQEVVCYQENDILLGLAYLNRLAQERGMPLVLCLAMGTNFGGHNGSSVLARVLDRYAYLTDRAVVVGAGNEAAQRHHFSHRFQKDQETVTAEIRAGEGTGGFSAEVWARLPDVVTLSVVSPSGERTRPISLRQGQKYDWVFTFDGTKVTVEDRILLENNDSQVIFLRFEDPAPGIWKLELLSIQRAAGEVHIWLPVREFLRREVFFLEADADLTMTEPGSASAVMTAAYYNGKDNGVDIHSGRGYTRNGKIKPDFAAPGVGITGLGTDGNFTVRTSSSAAAGIAAGASALLMEWLRAQPDTLGVTSVQIRNIIVLGAGQREFMEYPNREWGYGTLNVYQSLDRLRQL</sequence>
<feature type="domain" description="Peptidase S8/S53" evidence="5">
    <location>
        <begin position="439"/>
        <end position="564"/>
    </location>
</feature>
<comment type="similarity">
    <text evidence="1">Belongs to the peptidase S8 family.</text>
</comment>
<dbReference type="Gene3D" id="2.60.120.1290">
    <property type="match status" value="1"/>
</dbReference>
<dbReference type="EMBL" id="JACJLV010000017">
    <property type="protein sequence ID" value="MBM6826773.1"/>
    <property type="molecule type" value="Genomic_DNA"/>
</dbReference>